<dbReference type="Gene3D" id="1.10.357.10">
    <property type="entry name" value="Tetracycline Repressor, domain 2"/>
    <property type="match status" value="1"/>
</dbReference>
<dbReference type="InterPro" id="IPR001647">
    <property type="entry name" value="HTH_TetR"/>
</dbReference>
<evidence type="ECO:0000256" key="1">
    <source>
        <dbReference type="ARBA" id="ARBA00023015"/>
    </source>
</evidence>
<dbReference type="GO" id="GO:0003677">
    <property type="term" value="F:DNA binding"/>
    <property type="evidence" value="ECO:0007669"/>
    <property type="project" value="UniProtKB-UniRule"/>
</dbReference>
<dbReference type="SUPFAM" id="SSF46689">
    <property type="entry name" value="Homeodomain-like"/>
    <property type="match status" value="1"/>
</dbReference>
<keyword evidence="2 4" id="KW-0238">DNA-binding</keyword>
<keyword evidence="7" id="KW-1185">Reference proteome</keyword>
<keyword evidence="1" id="KW-0805">Transcription regulation</keyword>
<evidence type="ECO:0000313" key="7">
    <source>
        <dbReference type="Proteomes" id="UP000662857"/>
    </source>
</evidence>
<dbReference type="Proteomes" id="UP000662857">
    <property type="component" value="Chromosome"/>
</dbReference>
<name>A0A895YEZ1_9ACTN</name>
<evidence type="ECO:0000256" key="4">
    <source>
        <dbReference type="PROSITE-ProRule" id="PRU00335"/>
    </source>
</evidence>
<protein>
    <submittedName>
        <fullName evidence="6">TetR/AcrR family transcriptional regulator</fullName>
    </submittedName>
</protein>
<dbReference type="PANTHER" id="PTHR47506:SF1">
    <property type="entry name" value="HTH-TYPE TRANSCRIPTIONAL REGULATOR YJDC"/>
    <property type="match status" value="1"/>
</dbReference>
<dbReference type="InterPro" id="IPR009057">
    <property type="entry name" value="Homeodomain-like_sf"/>
</dbReference>
<dbReference type="AlphaFoldDB" id="A0A895YEZ1"/>
<reference evidence="6" key="1">
    <citation type="submission" date="2021-02" db="EMBL/GenBank/DDBJ databases">
        <title>Natrosporangium hydrolyticum gen. nov., sp. nov, a haloalkaliphilic actinobacterium from a soda solonchak soil.</title>
        <authorList>
            <person name="Sorokin D.Y."/>
            <person name="Khijniak T.V."/>
            <person name="Zakharycheva A.P."/>
            <person name="Boueva O.V."/>
            <person name="Ariskina E.V."/>
            <person name="Hahnke R.L."/>
            <person name="Bunk B."/>
            <person name="Sproer C."/>
            <person name="Schumann P."/>
            <person name="Evtushenko L.I."/>
            <person name="Kublanov I.V."/>
        </authorList>
    </citation>
    <scope>NUCLEOTIDE SEQUENCE</scope>
    <source>
        <strain evidence="6">DSM 106523</strain>
    </source>
</reference>
<dbReference type="EMBL" id="CP070499">
    <property type="protein sequence ID" value="QSB13106.1"/>
    <property type="molecule type" value="Genomic_DNA"/>
</dbReference>
<evidence type="ECO:0000256" key="2">
    <source>
        <dbReference type="ARBA" id="ARBA00023125"/>
    </source>
</evidence>
<dbReference type="PANTHER" id="PTHR47506">
    <property type="entry name" value="TRANSCRIPTIONAL REGULATORY PROTEIN"/>
    <property type="match status" value="1"/>
</dbReference>
<evidence type="ECO:0000313" key="6">
    <source>
        <dbReference type="EMBL" id="QSB13106.1"/>
    </source>
</evidence>
<dbReference type="PROSITE" id="PS50977">
    <property type="entry name" value="HTH_TETR_2"/>
    <property type="match status" value="1"/>
</dbReference>
<dbReference type="KEGG" id="nhy:JQS43_15825"/>
<sequence length="191" mass="21386">MGETPARQRLSVDDWAATALTAIAEGGLAAVAVERLATQLGTTKGSFYWHFRNRDALVRAALDRWEQQQTDVIIAAMEQFPDPADRLHRLLSLITEHTHPRTENRIEVALLASASDPAVAAALTRVTERRISYVSELFRQLGSDPDRARRQALLAYTAWLGHTQLRHAVPQVLPAPGDHRQYLEHLLTSLR</sequence>
<evidence type="ECO:0000256" key="3">
    <source>
        <dbReference type="ARBA" id="ARBA00023163"/>
    </source>
</evidence>
<feature type="DNA-binding region" description="H-T-H motif" evidence="4">
    <location>
        <begin position="32"/>
        <end position="51"/>
    </location>
</feature>
<proteinExistence type="predicted"/>
<dbReference type="SUPFAM" id="SSF48498">
    <property type="entry name" value="Tetracyclin repressor-like, C-terminal domain"/>
    <property type="match status" value="1"/>
</dbReference>
<dbReference type="RefSeq" id="WP_239675172.1">
    <property type="nucleotide sequence ID" value="NZ_CP070499.1"/>
</dbReference>
<keyword evidence="3" id="KW-0804">Transcription</keyword>
<accession>A0A895YEZ1</accession>
<feature type="domain" description="HTH tetR-type" evidence="5">
    <location>
        <begin position="9"/>
        <end position="69"/>
    </location>
</feature>
<dbReference type="Pfam" id="PF00440">
    <property type="entry name" value="TetR_N"/>
    <property type="match status" value="1"/>
</dbReference>
<dbReference type="InterPro" id="IPR036271">
    <property type="entry name" value="Tet_transcr_reg_TetR-rel_C_sf"/>
</dbReference>
<organism evidence="6 7">
    <name type="scientific">Natronosporangium hydrolyticum</name>
    <dbReference type="NCBI Taxonomy" id="2811111"/>
    <lineage>
        <taxon>Bacteria</taxon>
        <taxon>Bacillati</taxon>
        <taxon>Actinomycetota</taxon>
        <taxon>Actinomycetes</taxon>
        <taxon>Micromonosporales</taxon>
        <taxon>Micromonosporaceae</taxon>
        <taxon>Natronosporangium</taxon>
    </lineage>
</organism>
<evidence type="ECO:0000259" key="5">
    <source>
        <dbReference type="PROSITE" id="PS50977"/>
    </source>
</evidence>
<gene>
    <name evidence="6" type="ORF">JQS43_15825</name>
</gene>